<evidence type="ECO:0000313" key="3">
    <source>
        <dbReference type="Proteomes" id="UP000499080"/>
    </source>
</evidence>
<evidence type="ECO:0000256" key="1">
    <source>
        <dbReference type="SAM" id="MobiDB-lite"/>
    </source>
</evidence>
<name>A0A4Y2IQB4_ARAVE</name>
<organism evidence="2 3">
    <name type="scientific">Araneus ventricosus</name>
    <name type="common">Orbweaver spider</name>
    <name type="synonym">Epeira ventricosa</name>
    <dbReference type="NCBI Taxonomy" id="182803"/>
    <lineage>
        <taxon>Eukaryota</taxon>
        <taxon>Metazoa</taxon>
        <taxon>Ecdysozoa</taxon>
        <taxon>Arthropoda</taxon>
        <taxon>Chelicerata</taxon>
        <taxon>Arachnida</taxon>
        <taxon>Araneae</taxon>
        <taxon>Araneomorphae</taxon>
        <taxon>Entelegynae</taxon>
        <taxon>Araneoidea</taxon>
        <taxon>Araneidae</taxon>
        <taxon>Araneus</taxon>
    </lineage>
</organism>
<comment type="caution">
    <text evidence="2">The sequence shown here is derived from an EMBL/GenBank/DDBJ whole genome shotgun (WGS) entry which is preliminary data.</text>
</comment>
<accession>A0A4Y2IQB4</accession>
<feature type="region of interest" description="Disordered" evidence="1">
    <location>
        <begin position="55"/>
        <end position="130"/>
    </location>
</feature>
<keyword evidence="3" id="KW-1185">Reference proteome</keyword>
<dbReference type="AlphaFoldDB" id="A0A4Y2IQB4"/>
<evidence type="ECO:0000313" key="2">
    <source>
        <dbReference type="EMBL" id="GBM80051.1"/>
    </source>
</evidence>
<proteinExistence type="predicted"/>
<protein>
    <submittedName>
        <fullName evidence="2">Uncharacterized protein</fullName>
    </submittedName>
</protein>
<feature type="compositionally biased region" description="Basic and acidic residues" evidence="1">
    <location>
        <begin position="86"/>
        <end position="110"/>
    </location>
</feature>
<reference evidence="2 3" key="1">
    <citation type="journal article" date="2019" name="Sci. Rep.">
        <title>Orb-weaving spider Araneus ventricosus genome elucidates the spidroin gene catalogue.</title>
        <authorList>
            <person name="Kono N."/>
            <person name="Nakamura H."/>
            <person name="Ohtoshi R."/>
            <person name="Moran D.A.P."/>
            <person name="Shinohara A."/>
            <person name="Yoshida Y."/>
            <person name="Fujiwara M."/>
            <person name="Mori M."/>
            <person name="Tomita M."/>
            <person name="Arakawa K."/>
        </authorList>
    </citation>
    <scope>NUCLEOTIDE SEQUENCE [LARGE SCALE GENOMIC DNA]</scope>
</reference>
<dbReference type="EMBL" id="BGPR01002857">
    <property type="protein sequence ID" value="GBM80051.1"/>
    <property type="molecule type" value="Genomic_DNA"/>
</dbReference>
<gene>
    <name evidence="2" type="ORF">AVEN_45037_1</name>
</gene>
<dbReference type="Proteomes" id="UP000499080">
    <property type="component" value="Unassembled WGS sequence"/>
</dbReference>
<sequence>MNAVSIPGSEELEVLSPSCIEIVQCTSTVPDTREDFTPLMCTSTVPDTREDFTPLIKRSSSGLSPRSLKISFDMPRKYTRNYRKHKSEESLREKDSKKPKKSSAERMRELRQRRKGNEKKAQLGSVGIKS</sequence>